<dbReference type="InterPro" id="IPR003615">
    <property type="entry name" value="HNH_nuc"/>
</dbReference>
<proteinExistence type="predicted"/>
<reference evidence="3" key="1">
    <citation type="journal article" date="2015" name="Nature">
        <title>Complex archaea that bridge the gap between prokaryotes and eukaryotes.</title>
        <authorList>
            <person name="Spang A."/>
            <person name="Saw J.H."/>
            <person name="Jorgensen S.L."/>
            <person name="Zaremba-Niedzwiedzka K."/>
            <person name="Martijn J."/>
            <person name="Lind A.E."/>
            <person name="van Eijk R."/>
            <person name="Schleper C."/>
            <person name="Guy L."/>
            <person name="Ettema T.J."/>
        </authorList>
    </citation>
    <scope>NUCLEOTIDE SEQUENCE</scope>
</reference>
<organism evidence="3">
    <name type="scientific">marine sediment metagenome</name>
    <dbReference type="NCBI Taxonomy" id="412755"/>
    <lineage>
        <taxon>unclassified sequences</taxon>
        <taxon>metagenomes</taxon>
        <taxon>ecological metagenomes</taxon>
    </lineage>
</organism>
<evidence type="ECO:0000313" key="3">
    <source>
        <dbReference type="EMBL" id="KKL75371.1"/>
    </source>
</evidence>
<evidence type="ECO:0000256" key="1">
    <source>
        <dbReference type="SAM" id="MobiDB-lite"/>
    </source>
</evidence>
<protein>
    <recommendedName>
        <fullName evidence="2">HNH nuclease domain-containing protein</fullName>
    </recommendedName>
</protein>
<name>A0A0F9FA82_9ZZZZ</name>
<evidence type="ECO:0000259" key="2">
    <source>
        <dbReference type="Pfam" id="PF13392"/>
    </source>
</evidence>
<dbReference type="AlphaFoldDB" id="A0A0F9FA82"/>
<dbReference type="SUPFAM" id="SSF54060">
    <property type="entry name" value="His-Me finger endonucleases"/>
    <property type="match status" value="1"/>
</dbReference>
<dbReference type="EMBL" id="LAZR01024370">
    <property type="protein sequence ID" value="KKL75371.1"/>
    <property type="molecule type" value="Genomic_DNA"/>
</dbReference>
<feature type="domain" description="HNH nuclease" evidence="2">
    <location>
        <begin position="148"/>
        <end position="176"/>
    </location>
</feature>
<sequence length="242" mass="27547">MRPKMCYNKAMRYQRRYDYAEVLRLWRKFGNQRLVADHLNTSQATVSKILRSQGVRIGKVGAPPKYDLPMDEIASRYLAGETCREIAQDYGVEDERIRRRLRTKGVKRRGGGGPKGSKNFFWKGGHQETMHYYRRQAYEVAAICLGHPLPQGMIIHHLDENPKNNNPDNLYLFENQGDHARFHLRLRGLQRTGQPIDAIQIASENGGRALPQPPAPIRLPLGTDRRAPSGKRAKPGLNPATS</sequence>
<dbReference type="Gene3D" id="3.90.75.20">
    <property type="match status" value="1"/>
</dbReference>
<dbReference type="InterPro" id="IPR044925">
    <property type="entry name" value="His-Me_finger_sf"/>
</dbReference>
<accession>A0A0F9FA82</accession>
<dbReference type="Pfam" id="PF13392">
    <property type="entry name" value="HNH_3"/>
    <property type="match status" value="1"/>
</dbReference>
<gene>
    <name evidence="3" type="ORF">LCGC14_2055550</name>
</gene>
<feature type="region of interest" description="Disordered" evidence="1">
    <location>
        <begin position="204"/>
        <end position="242"/>
    </location>
</feature>
<comment type="caution">
    <text evidence="3">The sequence shown here is derived from an EMBL/GenBank/DDBJ whole genome shotgun (WGS) entry which is preliminary data.</text>
</comment>